<reference evidence="2 3" key="1">
    <citation type="submission" date="2020-08" db="EMBL/GenBank/DDBJ databases">
        <authorList>
            <person name="Hejnol A."/>
        </authorList>
    </citation>
    <scope>NUCLEOTIDE SEQUENCE [LARGE SCALE GENOMIC DNA]</scope>
</reference>
<organism evidence="2 3">
    <name type="scientific">Dimorphilus gyrociliatus</name>
    <dbReference type="NCBI Taxonomy" id="2664684"/>
    <lineage>
        <taxon>Eukaryota</taxon>
        <taxon>Metazoa</taxon>
        <taxon>Spiralia</taxon>
        <taxon>Lophotrochozoa</taxon>
        <taxon>Annelida</taxon>
        <taxon>Polychaeta</taxon>
        <taxon>Polychaeta incertae sedis</taxon>
        <taxon>Dinophilidae</taxon>
        <taxon>Dimorphilus</taxon>
    </lineage>
</organism>
<dbReference type="EMBL" id="CAJFCJ010000023">
    <property type="protein sequence ID" value="CAD5124781.1"/>
    <property type="molecule type" value="Genomic_DNA"/>
</dbReference>
<dbReference type="Proteomes" id="UP000549394">
    <property type="component" value="Unassembled WGS sequence"/>
</dbReference>
<dbReference type="AlphaFoldDB" id="A0A7I8W9J5"/>
<evidence type="ECO:0000313" key="2">
    <source>
        <dbReference type="EMBL" id="CAD5124781.1"/>
    </source>
</evidence>
<proteinExistence type="predicted"/>
<accession>A0A7I8W9J5</accession>
<protein>
    <submittedName>
        <fullName evidence="2">Uncharacterized protein</fullName>
    </submittedName>
</protein>
<keyword evidence="1" id="KW-0732">Signal</keyword>
<feature type="chain" id="PRO_5029679641" evidence="1">
    <location>
        <begin position="23"/>
        <end position="90"/>
    </location>
</feature>
<keyword evidence="3" id="KW-1185">Reference proteome</keyword>
<name>A0A7I8W9J5_9ANNE</name>
<feature type="signal peptide" evidence="1">
    <location>
        <begin position="1"/>
        <end position="22"/>
    </location>
</feature>
<comment type="caution">
    <text evidence="2">The sequence shown here is derived from an EMBL/GenBank/DDBJ whole genome shotgun (WGS) entry which is preliminary data.</text>
</comment>
<sequence length="90" mass="10513">MKSFSCGYLLIIMLSIITWAESHPLDTLHVLNRELESAKLRLENTMKDIEKRDSNDKDYGWGGGRWGKRSAEKVYRYERDVDHVQPAIDD</sequence>
<evidence type="ECO:0000256" key="1">
    <source>
        <dbReference type="SAM" id="SignalP"/>
    </source>
</evidence>
<gene>
    <name evidence="2" type="ORF">DGYR_LOCUS12270</name>
</gene>
<evidence type="ECO:0000313" key="3">
    <source>
        <dbReference type="Proteomes" id="UP000549394"/>
    </source>
</evidence>